<dbReference type="InterPro" id="IPR041982">
    <property type="entry name" value="Ribosomal_eS4_KOW"/>
</dbReference>
<evidence type="ECO:0000313" key="9">
    <source>
        <dbReference type="EMBL" id="ARD84101.1"/>
    </source>
</evidence>
<keyword evidence="5 7" id="KW-0687">Ribonucleoprotein</keyword>
<dbReference type="GO" id="GO:0022627">
    <property type="term" value="C:cytosolic small ribosomal subunit"/>
    <property type="evidence" value="ECO:0007669"/>
    <property type="project" value="TreeGrafter"/>
</dbReference>
<gene>
    <name evidence="7" type="primary">rps4e</name>
    <name evidence="9" type="ORF">FAD_0171</name>
</gene>
<dbReference type="PROSITE" id="PS50889">
    <property type="entry name" value="S4"/>
    <property type="match status" value="1"/>
</dbReference>
<dbReference type="NCBIfam" id="NF003312">
    <property type="entry name" value="PRK04313.1"/>
    <property type="match status" value="1"/>
</dbReference>
<dbReference type="PANTHER" id="PTHR11581:SF0">
    <property type="entry name" value="SMALL RIBOSOMAL SUBUNIT PROTEIN ES4"/>
    <property type="match status" value="1"/>
</dbReference>
<dbReference type="SUPFAM" id="SSF55174">
    <property type="entry name" value="Alpha-L RNA-binding motif"/>
    <property type="match status" value="1"/>
</dbReference>
<dbReference type="InterPro" id="IPR036986">
    <property type="entry name" value="S4_RNA-bd_sf"/>
</dbReference>
<dbReference type="InterPro" id="IPR000876">
    <property type="entry name" value="Ribosomal_eS4"/>
</dbReference>
<proteinExistence type="inferred from homology"/>
<evidence type="ECO:0000256" key="5">
    <source>
        <dbReference type="ARBA" id="ARBA00023274"/>
    </source>
</evidence>
<dbReference type="SMART" id="SM00739">
    <property type="entry name" value="KOW"/>
    <property type="match status" value="1"/>
</dbReference>
<dbReference type="Pfam" id="PF00900">
    <property type="entry name" value="Ribosomal_S4e"/>
    <property type="match status" value="1"/>
</dbReference>
<dbReference type="OrthoDB" id="372073at2157"/>
<comment type="similarity">
    <text evidence="1 7">Belongs to the eukaryotic ribosomal protein eS4 family.</text>
</comment>
<accession>A0A1V0N1Y4</accession>
<protein>
    <recommendedName>
        <fullName evidence="6 7">Small ribosomal subunit protein eS4</fullName>
    </recommendedName>
</protein>
<dbReference type="Proteomes" id="UP000192050">
    <property type="component" value="Chromosome"/>
</dbReference>
<keyword evidence="4 7" id="KW-0689">Ribosomal protein</keyword>
<dbReference type="STRING" id="74969.FAD_0171"/>
<keyword evidence="2" id="KW-0699">rRNA-binding</keyword>
<dbReference type="InterPro" id="IPR038237">
    <property type="entry name" value="Ribosomal_eS4_central_sf"/>
</dbReference>
<dbReference type="CDD" id="cd06087">
    <property type="entry name" value="KOW_RPS4"/>
    <property type="match status" value="1"/>
</dbReference>
<dbReference type="AlphaFoldDB" id="A0A1V0N1Y4"/>
<dbReference type="InterPro" id="IPR013845">
    <property type="entry name" value="Ribosomal_eS4_central_region"/>
</dbReference>
<evidence type="ECO:0000256" key="1">
    <source>
        <dbReference type="ARBA" id="ARBA00007500"/>
    </source>
</evidence>
<dbReference type="Gene3D" id="3.10.290.10">
    <property type="entry name" value="RNA-binding S4 domain"/>
    <property type="match status" value="1"/>
</dbReference>
<evidence type="ECO:0000256" key="3">
    <source>
        <dbReference type="ARBA" id="ARBA00022884"/>
    </source>
</evidence>
<evidence type="ECO:0000313" key="10">
    <source>
        <dbReference type="Proteomes" id="UP000192050"/>
    </source>
</evidence>
<reference evidence="9 10" key="1">
    <citation type="submission" date="2011-10" db="EMBL/GenBank/DDBJ databases">
        <title>Metabolic and evolutionary patterns in the extreme acidophile Ferroplasma acidiphilum.</title>
        <authorList>
            <person name="Golyshina O.V."/>
            <person name="Kozyavkin S.A."/>
            <person name="Tatusov R.L."/>
            <person name="Slesarev A.I."/>
            <person name="Golyshin P.N."/>
        </authorList>
    </citation>
    <scope>NUCLEOTIDE SEQUENCE [LARGE SCALE GENOMIC DNA]</scope>
    <source>
        <strain evidence="10">Y</strain>
    </source>
</reference>
<dbReference type="GO" id="GO:0006412">
    <property type="term" value="P:translation"/>
    <property type="evidence" value="ECO:0007669"/>
    <property type="project" value="UniProtKB-UniRule"/>
</dbReference>
<keyword evidence="10" id="KW-1185">Reference proteome</keyword>
<dbReference type="HAMAP" id="MF_00485">
    <property type="entry name" value="Ribosomal_eS4"/>
    <property type="match status" value="1"/>
</dbReference>
<dbReference type="EMBL" id="CP015363">
    <property type="protein sequence ID" value="ARD84101.1"/>
    <property type="molecule type" value="Genomic_DNA"/>
</dbReference>
<dbReference type="KEGG" id="fai:FAD_0171"/>
<dbReference type="Gene3D" id="2.40.50.740">
    <property type="match status" value="1"/>
</dbReference>
<organism evidence="9 10">
    <name type="scientific">Ferroplasma acidiphilum</name>
    <dbReference type="NCBI Taxonomy" id="74969"/>
    <lineage>
        <taxon>Archaea</taxon>
        <taxon>Methanobacteriati</taxon>
        <taxon>Thermoplasmatota</taxon>
        <taxon>Thermoplasmata</taxon>
        <taxon>Thermoplasmatales</taxon>
        <taxon>Ferroplasmaceae</taxon>
        <taxon>Ferroplasma</taxon>
    </lineage>
</organism>
<evidence type="ECO:0000256" key="6">
    <source>
        <dbReference type="ARBA" id="ARBA00035272"/>
    </source>
</evidence>
<dbReference type="InterPro" id="IPR005824">
    <property type="entry name" value="KOW"/>
</dbReference>
<dbReference type="InterPro" id="IPR014722">
    <property type="entry name" value="Rib_uL2_dom2"/>
</dbReference>
<name>A0A1V0N1Y4_9ARCH</name>
<dbReference type="PANTHER" id="PTHR11581">
    <property type="entry name" value="30S/40S RIBOSOMAL PROTEIN S4"/>
    <property type="match status" value="1"/>
</dbReference>
<feature type="domain" description="KOW" evidence="8">
    <location>
        <begin position="170"/>
        <end position="197"/>
    </location>
</feature>
<evidence type="ECO:0000256" key="2">
    <source>
        <dbReference type="ARBA" id="ARBA00022730"/>
    </source>
</evidence>
<dbReference type="GO" id="GO:0019843">
    <property type="term" value="F:rRNA binding"/>
    <property type="evidence" value="ECO:0007669"/>
    <property type="project" value="UniProtKB-KW"/>
</dbReference>
<sequence length="240" mass="27194">MIMKTKIMMASRKLKIPRKTNFWSVTPTPATHSKEDSIPMLIALRDYLKLGDKEREITRILNNNMVKVDGRIVKDRRFPVGFMDVLSIDTLENDYIIVYDRKGKLVIRQNAPGNKGLKLFKVVKKTIIGTGKIQLGFHDGKTIVTDRKDINTSDVLLMKIPDLEIENVLKIAEGDKVFITGGSHVGELATIKSIEVKKSSVKNMVYLNEGFSTIKDYMFVVGTPKYTFKTPEIEVISNDE</sequence>
<dbReference type="GO" id="GO:0003735">
    <property type="term" value="F:structural constituent of ribosome"/>
    <property type="evidence" value="ECO:0007669"/>
    <property type="project" value="InterPro"/>
</dbReference>
<evidence type="ECO:0000259" key="8">
    <source>
        <dbReference type="SMART" id="SM00739"/>
    </source>
</evidence>
<dbReference type="Gene3D" id="2.30.30.30">
    <property type="match status" value="1"/>
</dbReference>
<evidence type="ECO:0000256" key="7">
    <source>
        <dbReference type="HAMAP-Rule" id="MF_00485"/>
    </source>
</evidence>
<evidence type="ECO:0000256" key="4">
    <source>
        <dbReference type="ARBA" id="ARBA00022980"/>
    </source>
</evidence>
<keyword evidence="3 7" id="KW-0694">RNA-binding</keyword>